<proteinExistence type="predicted"/>
<evidence type="ECO:0000313" key="3">
    <source>
        <dbReference type="Proteomes" id="UP000799779"/>
    </source>
</evidence>
<organism evidence="2 3">
    <name type="scientific">Amniculicola lignicola CBS 123094</name>
    <dbReference type="NCBI Taxonomy" id="1392246"/>
    <lineage>
        <taxon>Eukaryota</taxon>
        <taxon>Fungi</taxon>
        <taxon>Dikarya</taxon>
        <taxon>Ascomycota</taxon>
        <taxon>Pezizomycotina</taxon>
        <taxon>Dothideomycetes</taxon>
        <taxon>Pleosporomycetidae</taxon>
        <taxon>Pleosporales</taxon>
        <taxon>Amniculicolaceae</taxon>
        <taxon>Amniculicola</taxon>
    </lineage>
</organism>
<sequence>MSSGVTLIDKIAMSTSPLESYAQSIYAASTSTSNQNPKPYNRLPSPPSWYLPQPPSHAFPIPQPHLTEVKPTTTLSHPLLPPSSSSCPLTPSTHT</sequence>
<gene>
    <name evidence="2" type="ORF">P154DRAFT_517113</name>
</gene>
<dbReference type="Proteomes" id="UP000799779">
    <property type="component" value="Unassembled WGS sequence"/>
</dbReference>
<evidence type="ECO:0000313" key="2">
    <source>
        <dbReference type="EMBL" id="KAF2007366.1"/>
    </source>
</evidence>
<name>A0A6A5X379_9PLEO</name>
<feature type="compositionally biased region" description="Polar residues" evidence="1">
    <location>
        <begin position="29"/>
        <end position="38"/>
    </location>
</feature>
<feature type="compositionally biased region" description="Pro residues" evidence="1">
    <location>
        <begin position="44"/>
        <end position="63"/>
    </location>
</feature>
<feature type="compositionally biased region" description="Low complexity" evidence="1">
    <location>
        <begin position="71"/>
        <end position="95"/>
    </location>
</feature>
<dbReference type="AlphaFoldDB" id="A0A6A5X379"/>
<accession>A0A6A5X379</accession>
<protein>
    <submittedName>
        <fullName evidence="2">Uncharacterized protein</fullName>
    </submittedName>
</protein>
<evidence type="ECO:0000256" key="1">
    <source>
        <dbReference type="SAM" id="MobiDB-lite"/>
    </source>
</evidence>
<dbReference type="EMBL" id="ML977557">
    <property type="protein sequence ID" value="KAF2007366.1"/>
    <property type="molecule type" value="Genomic_DNA"/>
</dbReference>
<feature type="region of interest" description="Disordered" evidence="1">
    <location>
        <begin position="29"/>
        <end position="95"/>
    </location>
</feature>
<reference evidence="2" key="1">
    <citation type="journal article" date="2020" name="Stud. Mycol.">
        <title>101 Dothideomycetes genomes: a test case for predicting lifestyles and emergence of pathogens.</title>
        <authorList>
            <person name="Haridas S."/>
            <person name="Albert R."/>
            <person name="Binder M."/>
            <person name="Bloem J."/>
            <person name="Labutti K."/>
            <person name="Salamov A."/>
            <person name="Andreopoulos B."/>
            <person name="Baker S."/>
            <person name="Barry K."/>
            <person name="Bills G."/>
            <person name="Bluhm B."/>
            <person name="Cannon C."/>
            <person name="Castanera R."/>
            <person name="Culley D."/>
            <person name="Daum C."/>
            <person name="Ezra D."/>
            <person name="Gonzalez J."/>
            <person name="Henrissat B."/>
            <person name="Kuo A."/>
            <person name="Liang C."/>
            <person name="Lipzen A."/>
            <person name="Lutzoni F."/>
            <person name="Magnuson J."/>
            <person name="Mondo S."/>
            <person name="Nolan M."/>
            <person name="Ohm R."/>
            <person name="Pangilinan J."/>
            <person name="Park H.-J."/>
            <person name="Ramirez L."/>
            <person name="Alfaro M."/>
            <person name="Sun H."/>
            <person name="Tritt A."/>
            <person name="Yoshinaga Y."/>
            <person name="Zwiers L.-H."/>
            <person name="Turgeon B."/>
            <person name="Goodwin S."/>
            <person name="Spatafora J."/>
            <person name="Crous P."/>
            <person name="Grigoriev I."/>
        </authorList>
    </citation>
    <scope>NUCLEOTIDE SEQUENCE</scope>
    <source>
        <strain evidence="2">CBS 123094</strain>
    </source>
</reference>
<keyword evidence="3" id="KW-1185">Reference proteome</keyword>